<dbReference type="InterPro" id="IPR000477">
    <property type="entry name" value="RT_dom"/>
</dbReference>
<dbReference type="PANTHER" id="PTHR37984">
    <property type="entry name" value="PROTEIN CBG26694"/>
    <property type="match status" value="1"/>
</dbReference>
<dbReference type="KEGG" id="jre:109002502"/>
<dbReference type="GO" id="GO:0003824">
    <property type="term" value="F:catalytic activity"/>
    <property type="evidence" value="ECO:0007669"/>
    <property type="project" value="UniProtKB-KW"/>
</dbReference>
<evidence type="ECO:0000313" key="5">
    <source>
        <dbReference type="RefSeq" id="XP_018835833.2"/>
    </source>
</evidence>
<dbReference type="Pfam" id="PF00078">
    <property type="entry name" value="RVT_1"/>
    <property type="match status" value="1"/>
</dbReference>
<dbReference type="OrthoDB" id="1924993at2759"/>
<dbReference type="RefSeq" id="XP_018835833.2">
    <property type="nucleotide sequence ID" value="XM_018980288.2"/>
</dbReference>
<dbReference type="CDD" id="cd01647">
    <property type="entry name" value="RT_LTR"/>
    <property type="match status" value="1"/>
</dbReference>
<reference evidence="5" key="1">
    <citation type="submission" date="2025-08" db="UniProtKB">
        <authorList>
            <consortium name="RefSeq"/>
        </authorList>
    </citation>
    <scope>IDENTIFICATION</scope>
    <source>
        <tissue evidence="5">Leaves</tissue>
    </source>
</reference>
<accession>A0A2I4FW04</accession>
<name>A0A2I4FW04_JUGRE</name>
<dbReference type="GeneID" id="109002502"/>
<dbReference type="Gene3D" id="3.30.70.270">
    <property type="match status" value="1"/>
</dbReference>
<dbReference type="InterPro" id="IPR041577">
    <property type="entry name" value="RT_RNaseH_2"/>
</dbReference>
<keyword evidence="4" id="KW-1185">Reference proteome</keyword>
<dbReference type="InterPro" id="IPR043128">
    <property type="entry name" value="Rev_trsase/Diguanyl_cyclase"/>
</dbReference>
<dbReference type="Proteomes" id="UP000235220">
    <property type="component" value="Chromosome 3"/>
</dbReference>
<evidence type="ECO:0000256" key="1">
    <source>
        <dbReference type="ARBA" id="ARBA00023268"/>
    </source>
</evidence>
<evidence type="ECO:0000259" key="3">
    <source>
        <dbReference type="Pfam" id="PF17919"/>
    </source>
</evidence>
<proteinExistence type="predicted"/>
<feature type="domain" description="Reverse transcriptase/retrotransposon-derived protein RNase H-like" evidence="3">
    <location>
        <begin position="174"/>
        <end position="233"/>
    </location>
</feature>
<dbReference type="Gramene" id="Jr03_18500_p1">
    <property type="protein sequence ID" value="cds.Jr03_18500_p1"/>
    <property type="gene ID" value="Jr03_18500"/>
</dbReference>
<gene>
    <name evidence="5" type="primary">LOC109002502</name>
</gene>
<keyword evidence="1" id="KW-0511">Multifunctional enzyme</keyword>
<dbReference type="Pfam" id="PF17919">
    <property type="entry name" value="RT_RNaseH_2"/>
    <property type="match status" value="1"/>
</dbReference>
<dbReference type="InterPro" id="IPR050951">
    <property type="entry name" value="Retrovirus_Pol_polyprotein"/>
</dbReference>
<dbReference type="SUPFAM" id="SSF56672">
    <property type="entry name" value="DNA/RNA polymerases"/>
    <property type="match status" value="1"/>
</dbReference>
<evidence type="ECO:0000313" key="4">
    <source>
        <dbReference type="Proteomes" id="UP000235220"/>
    </source>
</evidence>
<dbReference type="AlphaFoldDB" id="A0A2I4FW04"/>
<protein>
    <submittedName>
        <fullName evidence="5">Uncharacterized protein LOC109002502</fullName>
    </submittedName>
</protein>
<organism evidence="4 5">
    <name type="scientific">Juglans regia</name>
    <name type="common">English walnut</name>
    <dbReference type="NCBI Taxonomy" id="51240"/>
    <lineage>
        <taxon>Eukaryota</taxon>
        <taxon>Viridiplantae</taxon>
        <taxon>Streptophyta</taxon>
        <taxon>Embryophyta</taxon>
        <taxon>Tracheophyta</taxon>
        <taxon>Spermatophyta</taxon>
        <taxon>Magnoliopsida</taxon>
        <taxon>eudicotyledons</taxon>
        <taxon>Gunneridae</taxon>
        <taxon>Pentapetalae</taxon>
        <taxon>rosids</taxon>
        <taxon>fabids</taxon>
        <taxon>Fagales</taxon>
        <taxon>Juglandaceae</taxon>
        <taxon>Juglans</taxon>
    </lineage>
</organism>
<dbReference type="InterPro" id="IPR043502">
    <property type="entry name" value="DNA/RNA_pol_sf"/>
</dbReference>
<evidence type="ECO:0000259" key="2">
    <source>
        <dbReference type="Pfam" id="PF00078"/>
    </source>
</evidence>
<dbReference type="PANTHER" id="PTHR37984:SF5">
    <property type="entry name" value="PROTEIN NYNRIN-LIKE"/>
    <property type="match status" value="1"/>
</dbReference>
<dbReference type="STRING" id="51240.A0A2I4FW04"/>
<feature type="domain" description="Reverse transcriptase" evidence="2">
    <location>
        <begin position="79"/>
        <end position="151"/>
    </location>
</feature>
<dbReference type="Gene3D" id="3.10.10.10">
    <property type="entry name" value="HIV Type 1 Reverse Transcriptase, subunit A, domain 1"/>
    <property type="match status" value="1"/>
</dbReference>
<sequence length="341" mass="39182">MQMLLKEYEDMFQEPSSLPPTSEVDHCITLNEGTEPIKVCPYRNAHFQKAEIEKQVQEMLDSGLIRLSTSPFFLPVLLVKKKDGSWRFCTNYRTLNVATIKDRFTIRTVDDMLEELYGATYFTKFDLRAGYHQVRVNPLDVIKTAFWYYRKFVQNYGIIARPLTKLLKKGKFDWHDEADAAFLALKQVMKTTPTLEMPNFNDSFTIETNALGEGIVVVLSQQGKPIAFMSRALGLWYFLEKCVATPEQQKWVVKLMGYDYEIIYLPGRENSAADALSLKSGSPVLHHLHVPEVIVWDEIKKAYEGDSYIQSLTRMENAQLEGPYAWCNGLLLFEGTMVIPS</sequence>